<evidence type="ECO:0000256" key="1">
    <source>
        <dbReference type="ARBA" id="ARBA00004514"/>
    </source>
</evidence>
<comment type="similarity">
    <text evidence="2">Belongs to the GET4 family.</text>
</comment>
<dbReference type="PANTHER" id="PTHR12875:SF0">
    <property type="entry name" value="GOLGI TO ER TRAFFIC PROTEIN 4 HOMOLOG"/>
    <property type="match status" value="1"/>
</dbReference>
<keyword evidence="4" id="KW-0963">Cytoplasm</keyword>
<dbReference type="PANTHER" id="PTHR12875">
    <property type="entry name" value="GOLGI TO ER TRAFFIC PROTEIN 4 HOMOLOG"/>
    <property type="match status" value="1"/>
</dbReference>
<gene>
    <name evidence="5" type="ORF">KGM_215070</name>
</gene>
<dbReference type="FunCoup" id="A0A212FA41">
    <property type="interactions" value="1732"/>
</dbReference>
<dbReference type="InterPro" id="IPR007317">
    <property type="entry name" value="GET4"/>
</dbReference>
<keyword evidence="6" id="KW-1185">Reference proteome</keyword>
<dbReference type="Pfam" id="PF04190">
    <property type="entry name" value="GET4"/>
    <property type="match status" value="1"/>
</dbReference>
<reference evidence="5 6" key="1">
    <citation type="journal article" date="2011" name="Cell">
        <title>The monarch butterfly genome yields insights into long-distance migration.</title>
        <authorList>
            <person name="Zhan S."/>
            <person name="Merlin C."/>
            <person name="Boore J.L."/>
            <person name="Reppert S.M."/>
        </authorList>
    </citation>
    <scope>NUCLEOTIDE SEQUENCE [LARGE SCALE GENOMIC DNA]</scope>
    <source>
        <strain evidence="5">F-2</strain>
    </source>
</reference>
<organism evidence="5 6">
    <name type="scientific">Danaus plexippus plexippus</name>
    <dbReference type="NCBI Taxonomy" id="278856"/>
    <lineage>
        <taxon>Eukaryota</taxon>
        <taxon>Metazoa</taxon>
        <taxon>Ecdysozoa</taxon>
        <taxon>Arthropoda</taxon>
        <taxon>Hexapoda</taxon>
        <taxon>Insecta</taxon>
        <taxon>Pterygota</taxon>
        <taxon>Neoptera</taxon>
        <taxon>Endopterygota</taxon>
        <taxon>Lepidoptera</taxon>
        <taxon>Glossata</taxon>
        <taxon>Ditrysia</taxon>
        <taxon>Papilionoidea</taxon>
        <taxon>Nymphalidae</taxon>
        <taxon>Danainae</taxon>
        <taxon>Danaini</taxon>
        <taxon>Danaina</taxon>
        <taxon>Danaus</taxon>
        <taxon>Danaus</taxon>
    </lineage>
</organism>
<comment type="subcellular location">
    <subcellularLocation>
        <location evidence="1">Cytoplasm</location>
        <location evidence="1">Cytosol</location>
    </subcellularLocation>
</comment>
<evidence type="ECO:0000256" key="4">
    <source>
        <dbReference type="ARBA" id="ARBA00022490"/>
    </source>
</evidence>
<sequence>MAGRGERGVSRVLDKLEASINSGQYYEAHQMYRTLYFRYLGQKKYADLLNLLYKGSTLLLQRDQQGSGADLAILLVEVLNKSEMPACHEWMEKIAKLFEIMNSSIPEREIFLTNAVKWSMDENKKGHHFLHKKIAEVYWKEKVYTAAHRHFLHSRDGATYAAMLIELHTTKGLKSEIDLFITQAVLQCLCLRNVKMATDAFYKYTENHPKIKNDKGPPYLFPLLNFLWFLLKAIEEKHVMRFKVLRDCYAVSIKRDPNYSVYLDTIGRIWFGIGIPQTNRNSNSVIGGLLKSIIGDVDGDSSDEDGGMRNAAIPDLD</sequence>
<dbReference type="EMBL" id="AGBW02009515">
    <property type="protein sequence ID" value="OWR50615.1"/>
    <property type="molecule type" value="Genomic_DNA"/>
</dbReference>
<dbReference type="GO" id="GO:0045048">
    <property type="term" value="P:protein insertion into ER membrane"/>
    <property type="evidence" value="ECO:0007669"/>
    <property type="project" value="InterPro"/>
</dbReference>
<dbReference type="Proteomes" id="UP000007151">
    <property type="component" value="Unassembled WGS sequence"/>
</dbReference>
<accession>A0A212FA41</accession>
<dbReference type="GO" id="GO:0071818">
    <property type="term" value="C:BAT3 complex"/>
    <property type="evidence" value="ECO:0007669"/>
    <property type="project" value="TreeGrafter"/>
</dbReference>
<evidence type="ECO:0000256" key="2">
    <source>
        <dbReference type="ARBA" id="ARBA00005351"/>
    </source>
</evidence>
<dbReference type="OrthoDB" id="10252405at2759"/>
<keyword evidence="3" id="KW-0813">Transport</keyword>
<evidence type="ECO:0000313" key="6">
    <source>
        <dbReference type="Proteomes" id="UP000007151"/>
    </source>
</evidence>
<protein>
    <submittedName>
        <fullName evidence="5">Uncharacterized protein</fullName>
    </submittedName>
</protein>
<dbReference type="KEGG" id="dpl:KGM_215070"/>
<dbReference type="InterPro" id="IPR011990">
    <property type="entry name" value="TPR-like_helical_dom_sf"/>
</dbReference>
<dbReference type="STRING" id="278856.A0A212FA41"/>
<proteinExistence type="inferred from homology"/>
<evidence type="ECO:0000256" key="3">
    <source>
        <dbReference type="ARBA" id="ARBA00022448"/>
    </source>
</evidence>
<dbReference type="AlphaFoldDB" id="A0A212FA41"/>
<comment type="caution">
    <text evidence="5">The sequence shown here is derived from an EMBL/GenBank/DDBJ whole genome shotgun (WGS) entry which is preliminary data.</text>
</comment>
<dbReference type="FunFam" id="1.25.40.10:FF:000060">
    <property type="entry name" value="Golgi to ER traffic protein 4 homolog"/>
    <property type="match status" value="1"/>
</dbReference>
<name>A0A212FA41_DANPL</name>
<dbReference type="Gene3D" id="1.25.40.10">
    <property type="entry name" value="Tetratricopeptide repeat domain"/>
    <property type="match status" value="1"/>
</dbReference>
<evidence type="ECO:0000313" key="5">
    <source>
        <dbReference type="EMBL" id="OWR50615.1"/>
    </source>
</evidence>